<evidence type="ECO:0000256" key="1">
    <source>
        <dbReference type="ARBA" id="ARBA00023015"/>
    </source>
</evidence>
<sequence length="271" mass="30318">MSQSEHNLLTETPALFSARMIDVVDPAIAITKDRDDLTSLCYIKDGRGEGTIGNVRYSVRQGEMVICHPFMSFNLQSSADHPLKGIEFTFSCAVAGRKPGHLLDPDQSPVLPLGNHFPILGNYFEALLVEHHQPSPGSQEMINSLLNAAIILILRMLEAMKAPQSNSITENVKAFIESHFEMELSIKDLAELVFVSPYHLIHTFKNEAGISPIQYLIHCRMEEAKRLLLCTDIPISEISGRIGYPNPNYFNQVFKKIIGESPGKFRNIAKR</sequence>
<proteinExistence type="predicted"/>
<evidence type="ECO:0000259" key="4">
    <source>
        <dbReference type="PROSITE" id="PS01124"/>
    </source>
</evidence>
<dbReference type="SMART" id="SM00342">
    <property type="entry name" value="HTH_ARAC"/>
    <property type="match status" value="1"/>
</dbReference>
<comment type="caution">
    <text evidence="5">The sequence shown here is derived from an EMBL/GenBank/DDBJ whole genome shotgun (WGS) entry which is preliminary data.</text>
</comment>
<gene>
    <name evidence="5" type="ORF">ACFPQ4_08265</name>
</gene>
<dbReference type="PANTHER" id="PTHR43280:SF28">
    <property type="entry name" value="HTH-TYPE TRANSCRIPTIONAL ACTIVATOR RHAS"/>
    <property type="match status" value="1"/>
</dbReference>
<dbReference type="Gene3D" id="1.10.10.60">
    <property type="entry name" value="Homeodomain-like"/>
    <property type="match status" value="2"/>
</dbReference>
<dbReference type="PRINTS" id="PR00032">
    <property type="entry name" value="HTHARAC"/>
</dbReference>
<dbReference type="PROSITE" id="PS01124">
    <property type="entry name" value="HTH_ARAC_FAMILY_2"/>
    <property type="match status" value="1"/>
</dbReference>
<dbReference type="SUPFAM" id="SSF46689">
    <property type="entry name" value="Homeodomain-like"/>
    <property type="match status" value="2"/>
</dbReference>
<evidence type="ECO:0000313" key="6">
    <source>
        <dbReference type="Proteomes" id="UP001596108"/>
    </source>
</evidence>
<reference evidence="6" key="1">
    <citation type="journal article" date="2019" name="Int. J. Syst. Evol. Microbiol.">
        <title>The Global Catalogue of Microorganisms (GCM) 10K type strain sequencing project: providing services to taxonomists for standard genome sequencing and annotation.</title>
        <authorList>
            <consortium name="The Broad Institute Genomics Platform"/>
            <consortium name="The Broad Institute Genome Sequencing Center for Infectious Disease"/>
            <person name="Wu L."/>
            <person name="Ma J."/>
        </authorList>
    </citation>
    <scope>NUCLEOTIDE SEQUENCE [LARGE SCALE GENOMIC DNA]</scope>
    <source>
        <strain evidence="6">CGMCC 1.18578</strain>
    </source>
</reference>
<keyword evidence="6" id="KW-1185">Reference proteome</keyword>
<keyword evidence="3" id="KW-0804">Transcription</keyword>
<name>A0ABW0R0S6_9BACL</name>
<dbReference type="EMBL" id="JBHSNC010000024">
    <property type="protein sequence ID" value="MFC5529442.1"/>
    <property type="molecule type" value="Genomic_DNA"/>
</dbReference>
<dbReference type="SUPFAM" id="SSF51215">
    <property type="entry name" value="Regulatory protein AraC"/>
    <property type="match status" value="1"/>
</dbReference>
<keyword evidence="2" id="KW-0238">DNA-binding</keyword>
<organism evidence="5 6">
    <name type="scientific">Cohnella yongneupensis</name>
    <dbReference type="NCBI Taxonomy" id="425006"/>
    <lineage>
        <taxon>Bacteria</taxon>
        <taxon>Bacillati</taxon>
        <taxon>Bacillota</taxon>
        <taxon>Bacilli</taxon>
        <taxon>Bacillales</taxon>
        <taxon>Paenibacillaceae</taxon>
        <taxon>Cohnella</taxon>
    </lineage>
</organism>
<dbReference type="InterPro" id="IPR018060">
    <property type="entry name" value="HTH_AraC"/>
</dbReference>
<dbReference type="RefSeq" id="WP_378111314.1">
    <property type="nucleotide sequence ID" value="NZ_JBHSNC010000024.1"/>
</dbReference>
<evidence type="ECO:0000313" key="5">
    <source>
        <dbReference type="EMBL" id="MFC5529442.1"/>
    </source>
</evidence>
<evidence type="ECO:0000256" key="2">
    <source>
        <dbReference type="ARBA" id="ARBA00023125"/>
    </source>
</evidence>
<keyword evidence="1" id="KW-0805">Transcription regulation</keyword>
<dbReference type="PANTHER" id="PTHR43280">
    <property type="entry name" value="ARAC-FAMILY TRANSCRIPTIONAL REGULATOR"/>
    <property type="match status" value="1"/>
</dbReference>
<accession>A0ABW0R0S6</accession>
<evidence type="ECO:0000256" key="3">
    <source>
        <dbReference type="ARBA" id="ARBA00023163"/>
    </source>
</evidence>
<dbReference type="InterPro" id="IPR037923">
    <property type="entry name" value="HTH-like"/>
</dbReference>
<dbReference type="InterPro" id="IPR020449">
    <property type="entry name" value="Tscrpt_reg_AraC-type_HTH"/>
</dbReference>
<dbReference type="InterPro" id="IPR009057">
    <property type="entry name" value="Homeodomain-like_sf"/>
</dbReference>
<dbReference type="Proteomes" id="UP001596108">
    <property type="component" value="Unassembled WGS sequence"/>
</dbReference>
<feature type="domain" description="HTH araC/xylS-type" evidence="4">
    <location>
        <begin position="170"/>
        <end position="268"/>
    </location>
</feature>
<protein>
    <submittedName>
        <fullName evidence="5">Helix-turn-helix transcriptional regulator</fullName>
    </submittedName>
</protein>
<dbReference type="Pfam" id="PF12833">
    <property type="entry name" value="HTH_18"/>
    <property type="match status" value="1"/>
</dbReference>